<evidence type="ECO:0000313" key="3">
    <source>
        <dbReference type="Proteomes" id="UP000315226"/>
    </source>
</evidence>
<protein>
    <recommendedName>
        <fullName evidence="4">CU044_5270 family protein</fullName>
    </recommendedName>
</protein>
<dbReference type="InterPro" id="IPR047789">
    <property type="entry name" value="CU044_5270-like"/>
</dbReference>
<dbReference type="EMBL" id="BJMN01000010">
    <property type="protein sequence ID" value="GEB55864.1"/>
    <property type="molecule type" value="Genomic_DNA"/>
</dbReference>
<gene>
    <name evidence="2" type="ORF">SGA01_14690</name>
</gene>
<organism evidence="2 3">
    <name type="scientific">Streptomyces gardneri</name>
    <dbReference type="NCBI Taxonomy" id="66892"/>
    <lineage>
        <taxon>Bacteria</taxon>
        <taxon>Bacillati</taxon>
        <taxon>Actinomycetota</taxon>
        <taxon>Actinomycetes</taxon>
        <taxon>Kitasatosporales</taxon>
        <taxon>Streptomycetaceae</taxon>
        <taxon>Streptomyces</taxon>
    </lineage>
</organism>
<sequence length="355" mass="37472">MSTTPSRPTPAEHEEIARLLPVPAERDRPARHHQALKDQLLREFRQDAAPAAAPASKPRFGVRRLAIVAVPLAAGALAVTLATNGASGPTPGAEPNVAVAPGSAGKAPEATPATVLLDRIATVAAAKPARTVRDDQYIHVSSTVAWSSQSDADPVMRLDTPHSREVWLSVDGSKPGLLRERGEEIPLAGALDKDGRPVDPVGNPHPTLNSPTYRFLESLPTDPDALLKKIYDETKGQGPGPDQEAFVTIGDLLREQLAPPKVSAALYKAAARIPGVTVVDDAVDAAGRHGVAVARVHAGERTEWIFDRKSLEFLGERGVLVEDTNWGKSGQVTATTAVLSRGVTDKTGEAPGRKG</sequence>
<comment type="caution">
    <text evidence="2">The sequence shown here is derived from an EMBL/GenBank/DDBJ whole genome shotgun (WGS) entry which is preliminary data.</text>
</comment>
<evidence type="ECO:0000256" key="1">
    <source>
        <dbReference type="SAM" id="MobiDB-lite"/>
    </source>
</evidence>
<keyword evidence="3" id="KW-1185">Reference proteome</keyword>
<dbReference type="Proteomes" id="UP000315226">
    <property type="component" value="Unassembled WGS sequence"/>
</dbReference>
<dbReference type="AlphaFoldDB" id="A0A4Y3REJ8"/>
<dbReference type="NCBIfam" id="NF038083">
    <property type="entry name" value="CU044_5270_fam"/>
    <property type="match status" value="1"/>
</dbReference>
<reference evidence="2 3" key="1">
    <citation type="submission" date="2019-06" db="EMBL/GenBank/DDBJ databases">
        <title>Whole genome shotgun sequence of Streptomyces gardneri NBRC 12865.</title>
        <authorList>
            <person name="Hosoyama A."/>
            <person name="Uohara A."/>
            <person name="Ohji S."/>
            <person name="Ichikawa N."/>
        </authorList>
    </citation>
    <scope>NUCLEOTIDE SEQUENCE [LARGE SCALE GENOMIC DNA]</scope>
    <source>
        <strain evidence="2 3">NBRC 12865</strain>
    </source>
</reference>
<name>A0A4Y3REJ8_9ACTN</name>
<dbReference type="OrthoDB" id="3387554at2"/>
<evidence type="ECO:0000313" key="2">
    <source>
        <dbReference type="EMBL" id="GEB55864.1"/>
    </source>
</evidence>
<feature type="region of interest" description="Disordered" evidence="1">
    <location>
        <begin position="189"/>
        <end position="211"/>
    </location>
</feature>
<evidence type="ECO:0008006" key="4">
    <source>
        <dbReference type="Google" id="ProtNLM"/>
    </source>
</evidence>
<accession>A0A4Y3REJ8</accession>
<proteinExistence type="predicted"/>
<dbReference type="RefSeq" id="WP_141294478.1">
    <property type="nucleotide sequence ID" value="NZ_BJMN01000010.1"/>
</dbReference>